<keyword evidence="4 8" id="KW-0812">Transmembrane</keyword>
<keyword evidence="10" id="KW-1185">Reference proteome</keyword>
<protein>
    <submittedName>
        <fullName evidence="9">Prostaglandin E synthase 2</fullName>
    </submittedName>
</protein>
<feature type="transmembrane region" description="Helical" evidence="8">
    <location>
        <begin position="111"/>
        <end position="138"/>
    </location>
</feature>
<dbReference type="PANTHER" id="PTHR31585:SF5">
    <property type="entry name" value="RNA-BINDING S4 DOMAIN-CONTAINING PROTEIN"/>
    <property type="match status" value="1"/>
</dbReference>
<gene>
    <name evidence="9" type="ORF">SCF082_LOCUS7744</name>
</gene>
<evidence type="ECO:0000313" key="9">
    <source>
        <dbReference type="EMBL" id="CAK9003440.1"/>
    </source>
</evidence>
<feature type="transmembrane region" description="Helical" evidence="8">
    <location>
        <begin position="572"/>
        <end position="595"/>
    </location>
</feature>
<sequence length="612" mass="66868">MLQKPECNDKASRKGSKQSKSSRFGFNSVCDGNGDAPRAALSDIDVEANSRKPSKLSRVSRASKGFQGVRSAILKVAEANKAPNLSVSEVDLEAVGPDINGKISILTRKTLGLTVGSFLSGFMMGILMGTGYGFYLGYLGLDSYVLAAIGSISKLPEIFLLPFGCLSDSVPIWGCRRKSYLVIGWSITAVAIAVMGFHDLPAPYYCQAPDGSYDYTLPPCNPAAHDEKHFYVVPGFFLSLGLCLVGVAGEGLIIEYSQLEAWECRGQLKAELTMVGTAGGLLATLFIGCFMNSKAYLGTFDWGLQFNQIMYIALALVLIQIPLTMFLVWEPPLKQRPSFRQHLWSSWDLVQSKAFVGVIMFAFGTHMMVTVATTAGPLVRSQWAEVKVLQQQLCGMLSTFALLVSVWFIKVYFLQASWRKIFYIACVASVVLDAVPVYLTVFNVVRNQYFFLGEEILSALPMAAIKLVSALLLIEMAEPGKEGLCTGLLGTIYNASTPFGTAISNQIFALFQPNLYDVANYVADTPAFRETVAWSYAVTYATTLAGFVLIRLIPSQKEEAQHRKKEWGSHPFYGIMVLVLPTICFLYAITVLVMANIPELACLKAIGGPGCE</sequence>
<feature type="transmembrane region" description="Helical" evidence="8">
    <location>
        <begin position="275"/>
        <end position="297"/>
    </location>
</feature>
<evidence type="ECO:0000256" key="8">
    <source>
        <dbReference type="SAM" id="Phobius"/>
    </source>
</evidence>
<evidence type="ECO:0000256" key="4">
    <source>
        <dbReference type="ARBA" id="ARBA00022692"/>
    </source>
</evidence>
<feature type="transmembrane region" description="Helical" evidence="8">
    <location>
        <begin position="179"/>
        <end position="197"/>
    </location>
</feature>
<evidence type="ECO:0000313" key="10">
    <source>
        <dbReference type="Proteomes" id="UP001642464"/>
    </source>
</evidence>
<proteinExistence type="inferred from homology"/>
<evidence type="ECO:0000256" key="1">
    <source>
        <dbReference type="ARBA" id="ARBA00004141"/>
    </source>
</evidence>
<comment type="caution">
    <text evidence="9">The sequence shown here is derived from an EMBL/GenBank/DDBJ whole genome shotgun (WGS) entry which is preliminary data.</text>
</comment>
<reference evidence="9 10" key="1">
    <citation type="submission" date="2024-02" db="EMBL/GenBank/DDBJ databases">
        <authorList>
            <person name="Chen Y."/>
            <person name="Shah S."/>
            <person name="Dougan E. K."/>
            <person name="Thang M."/>
            <person name="Chan C."/>
        </authorList>
    </citation>
    <scope>NUCLEOTIDE SEQUENCE [LARGE SCALE GENOMIC DNA]</scope>
</reference>
<feature type="transmembrane region" description="Helical" evidence="8">
    <location>
        <begin position="231"/>
        <end position="254"/>
    </location>
</feature>
<dbReference type="EMBL" id="CAXAMM010004413">
    <property type="protein sequence ID" value="CAK9003440.1"/>
    <property type="molecule type" value="Genomic_DNA"/>
</dbReference>
<keyword evidence="5 8" id="KW-1133">Transmembrane helix</keyword>
<dbReference type="Proteomes" id="UP001642464">
    <property type="component" value="Unassembled WGS sequence"/>
</dbReference>
<evidence type="ECO:0000256" key="3">
    <source>
        <dbReference type="ARBA" id="ARBA00022448"/>
    </source>
</evidence>
<evidence type="ECO:0000256" key="6">
    <source>
        <dbReference type="ARBA" id="ARBA00023136"/>
    </source>
</evidence>
<dbReference type="InterPro" id="IPR039309">
    <property type="entry name" value="BT1"/>
</dbReference>
<dbReference type="Gene3D" id="1.20.1250.20">
    <property type="entry name" value="MFS general substrate transporter like domains"/>
    <property type="match status" value="1"/>
</dbReference>
<evidence type="ECO:0000256" key="7">
    <source>
        <dbReference type="SAM" id="MobiDB-lite"/>
    </source>
</evidence>
<dbReference type="PANTHER" id="PTHR31585">
    <property type="entry name" value="FOLATE-BIOPTERIN TRANSPORTER 1, CHLOROPLASTIC"/>
    <property type="match status" value="1"/>
</dbReference>
<keyword evidence="3" id="KW-0813">Transport</keyword>
<feature type="transmembrane region" description="Helical" evidence="8">
    <location>
        <begin position="531"/>
        <end position="552"/>
    </location>
</feature>
<feature type="transmembrane region" description="Helical" evidence="8">
    <location>
        <begin position="389"/>
        <end position="409"/>
    </location>
</feature>
<feature type="transmembrane region" description="Helical" evidence="8">
    <location>
        <begin position="144"/>
        <end position="167"/>
    </location>
</feature>
<dbReference type="InterPro" id="IPR036259">
    <property type="entry name" value="MFS_trans_sf"/>
</dbReference>
<evidence type="ECO:0000256" key="2">
    <source>
        <dbReference type="ARBA" id="ARBA00007015"/>
    </source>
</evidence>
<feature type="transmembrane region" description="Helical" evidence="8">
    <location>
        <begin position="350"/>
        <end position="369"/>
    </location>
</feature>
<comment type="similarity">
    <text evidence="2">Belongs to the major facilitator superfamily. Folate-biopterin transporter (TC 2.A.71) family.</text>
</comment>
<name>A0ABP0ILF2_9DINO</name>
<dbReference type="SUPFAM" id="SSF103473">
    <property type="entry name" value="MFS general substrate transporter"/>
    <property type="match status" value="1"/>
</dbReference>
<evidence type="ECO:0000256" key="5">
    <source>
        <dbReference type="ARBA" id="ARBA00022989"/>
    </source>
</evidence>
<comment type="subcellular location">
    <subcellularLocation>
        <location evidence="1">Membrane</location>
        <topology evidence="1">Multi-pass membrane protein</topology>
    </subcellularLocation>
</comment>
<keyword evidence="6 8" id="KW-0472">Membrane</keyword>
<feature type="transmembrane region" description="Helical" evidence="8">
    <location>
        <begin position="309"/>
        <end position="329"/>
    </location>
</feature>
<organism evidence="9 10">
    <name type="scientific">Durusdinium trenchii</name>
    <dbReference type="NCBI Taxonomy" id="1381693"/>
    <lineage>
        <taxon>Eukaryota</taxon>
        <taxon>Sar</taxon>
        <taxon>Alveolata</taxon>
        <taxon>Dinophyceae</taxon>
        <taxon>Suessiales</taxon>
        <taxon>Symbiodiniaceae</taxon>
        <taxon>Durusdinium</taxon>
    </lineage>
</organism>
<accession>A0ABP0ILF2</accession>
<feature type="transmembrane region" description="Helical" evidence="8">
    <location>
        <begin position="421"/>
        <end position="444"/>
    </location>
</feature>
<feature type="region of interest" description="Disordered" evidence="7">
    <location>
        <begin position="1"/>
        <end position="33"/>
    </location>
</feature>
<feature type="compositionally biased region" description="Basic and acidic residues" evidence="7">
    <location>
        <begin position="1"/>
        <end position="12"/>
    </location>
</feature>